<keyword evidence="1" id="KW-0812">Transmembrane</keyword>
<name>A0A1G9P5L1_9FIRM</name>
<gene>
    <name evidence="2" type="ORF">SAMN04488502_1011233</name>
</gene>
<protein>
    <submittedName>
        <fullName evidence="2">Uncharacterized protein</fullName>
    </submittedName>
</protein>
<dbReference type="Proteomes" id="UP000214880">
    <property type="component" value="Unassembled WGS sequence"/>
</dbReference>
<keyword evidence="3" id="KW-1185">Reference proteome</keyword>
<proteinExistence type="predicted"/>
<reference evidence="2 3" key="1">
    <citation type="submission" date="2016-10" db="EMBL/GenBank/DDBJ databases">
        <authorList>
            <person name="de Groot N.N."/>
        </authorList>
    </citation>
    <scope>NUCLEOTIDE SEQUENCE [LARGE SCALE GENOMIC DNA]</scope>
    <source>
        <strain evidence="2 3">DSM 1736</strain>
    </source>
</reference>
<dbReference type="EMBL" id="FNHB01000001">
    <property type="protein sequence ID" value="SDL94009.1"/>
    <property type="molecule type" value="Genomic_DNA"/>
</dbReference>
<dbReference type="STRING" id="146817.SAMN04488502_1011233"/>
<keyword evidence="1" id="KW-1133">Transmembrane helix</keyword>
<sequence length="220" mass="25275">MLGMNKEQPGKVEPKMKGRLPACKLDRELLTRLWEVFHRDGEFLWHAEVGVGGDLLGKQEERPKQAITDWEELIRLLQTLPRIDSLTITAEIPDHGVIALAFRNFAPPSGKLVVNSDDQQWAEDRYFDVLELFESKRDSWTTMMHSRWGFGLIQTGIPLTLSCALVVLTAALLIPLEVRKTQWLWWITAATTIITLRLAYTVSDKLIIYAIKKYPYIRIS</sequence>
<feature type="transmembrane region" description="Helical" evidence="1">
    <location>
        <begin position="148"/>
        <end position="171"/>
    </location>
</feature>
<accession>A0A1G9P5L1</accession>
<feature type="transmembrane region" description="Helical" evidence="1">
    <location>
        <begin position="183"/>
        <end position="203"/>
    </location>
</feature>
<dbReference type="AlphaFoldDB" id="A0A1G9P5L1"/>
<evidence type="ECO:0000256" key="1">
    <source>
        <dbReference type="SAM" id="Phobius"/>
    </source>
</evidence>
<keyword evidence="1" id="KW-0472">Membrane</keyword>
<organism evidence="2 3">
    <name type="scientific">Dendrosporobacter quercicolus</name>
    <dbReference type="NCBI Taxonomy" id="146817"/>
    <lineage>
        <taxon>Bacteria</taxon>
        <taxon>Bacillati</taxon>
        <taxon>Bacillota</taxon>
        <taxon>Negativicutes</taxon>
        <taxon>Selenomonadales</taxon>
        <taxon>Sporomusaceae</taxon>
        <taxon>Dendrosporobacter</taxon>
    </lineage>
</organism>
<evidence type="ECO:0000313" key="3">
    <source>
        <dbReference type="Proteomes" id="UP000214880"/>
    </source>
</evidence>
<evidence type="ECO:0000313" key="2">
    <source>
        <dbReference type="EMBL" id="SDL94009.1"/>
    </source>
</evidence>